<evidence type="ECO:0000256" key="8">
    <source>
        <dbReference type="ARBA" id="ARBA00023214"/>
    </source>
</evidence>
<dbReference type="Pfam" id="PF00654">
    <property type="entry name" value="Voltage_CLC"/>
    <property type="match status" value="1"/>
</dbReference>
<proteinExistence type="predicted"/>
<protein>
    <submittedName>
        <fullName evidence="11">H(+)/Cl(-) exchange transporter ClcA</fullName>
    </submittedName>
</protein>
<dbReference type="EMBL" id="LR743504">
    <property type="protein sequence ID" value="CAA2105139.1"/>
    <property type="molecule type" value="Genomic_DNA"/>
</dbReference>
<evidence type="ECO:0000256" key="9">
    <source>
        <dbReference type="ARBA" id="ARBA00023303"/>
    </source>
</evidence>
<dbReference type="AlphaFoldDB" id="A0A679J1U7"/>
<feature type="transmembrane region" description="Helical" evidence="10">
    <location>
        <begin position="357"/>
        <end position="381"/>
    </location>
</feature>
<keyword evidence="4 10" id="KW-1133">Transmembrane helix</keyword>
<keyword evidence="6 10" id="KW-0472">Membrane</keyword>
<keyword evidence="2" id="KW-0813">Transport</keyword>
<dbReference type="CDD" id="cd01034">
    <property type="entry name" value="EriC_like"/>
    <property type="match status" value="1"/>
</dbReference>
<keyword evidence="9" id="KW-0407">Ion channel</keyword>
<organism evidence="11">
    <name type="scientific">Methylobacterium bullatum</name>
    <dbReference type="NCBI Taxonomy" id="570505"/>
    <lineage>
        <taxon>Bacteria</taxon>
        <taxon>Pseudomonadati</taxon>
        <taxon>Pseudomonadota</taxon>
        <taxon>Alphaproteobacteria</taxon>
        <taxon>Hyphomicrobiales</taxon>
        <taxon>Methylobacteriaceae</taxon>
        <taxon>Methylobacterium</taxon>
    </lineage>
</organism>
<comment type="subcellular location">
    <subcellularLocation>
        <location evidence="1">Membrane</location>
        <topology evidence="1">Multi-pass membrane protein</topology>
    </subcellularLocation>
</comment>
<dbReference type="Gene3D" id="1.10.3080.10">
    <property type="entry name" value="Clc chloride channel"/>
    <property type="match status" value="1"/>
</dbReference>
<sequence>MLDSHLASPPPRKRLDRLRGAAFDAAPLWRQRLLFLFGGLCVGLAAVAMAKLANLAHEVFRWIVSPSPLVALVLTPLGFAIAILLSLRVFPNSQGSGIPQVIAARHTDDPTIRDALVSLRTAFGKILVMTLGLVCGASTGREGPTVQVGAAIMAVVGRLDAERLPGVILAGGAAGVAAAFNTPIAGIVFGIEELSRTYEARTSGLIVATVIAAGLTALAIQGDYTYFGTTKAALPFGPGWLAVAILGVLGGIAGGLFGRVTILFARGLPGRIGGAIRRRPIVFGALCGLGVALCGLASGGTVYGTGYEEARAMLHGTDTGHPAYAPLKFLATVFSSISGIPGGLFAPSLSVGAGMGVWLHGLFADVPIGALVLIGMTAYLTGTLQAPITAFVIVTEMTQDHAMMIPLMVTALIADAVSKLICREGLYHALAATILEKAESSAAPVIATPRKLERNA</sequence>
<feature type="transmembrane region" description="Helical" evidence="10">
    <location>
        <begin position="167"/>
        <end position="191"/>
    </location>
</feature>
<dbReference type="InterPro" id="IPR014743">
    <property type="entry name" value="Cl-channel_core"/>
</dbReference>
<dbReference type="PANTHER" id="PTHR43427:SF6">
    <property type="entry name" value="CHLORIDE CHANNEL PROTEIN CLC-E"/>
    <property type="match status" value="1"/>
</dbReference>
<dbReference type="SUPFAM" id="SSF81340">
    <property type="entry name" value="Clc chloride channel"/>
    <property type="match status" value="1"/>
</dbReference>
<feature type="transmembrane region" description="Helical" evidence="10">
    <location>
        <begin position="33"/>
        <end position="57"/>
    </location>
</feature>
<evidence type="ECO:0000256" key="2">
    <source>
        <dbReference type="ARBA" id="ARBA00022448"/>
    </source>
</evidence>
<keyword evidence="7" id="KW-0869">Chloride channel</keyword>
<dbReference type="InterPro" id="IPR050368">
    <property type="entry name" value="ClC-type_chloride_channel"/>
</dbReference>
<dbReference type="GO" id="GO:0005254">
    <property type="term" value="F:chloride channel activity"/>
    <property type="evidence" value="ECO:0007669"/>
    <property type="project" value="UniProtKB-KW"/>
</dbReference>
<keyword evidence="3 10" id="KW-0812">Transmembrane</keyword>
<feature type="transmembrane region" description="Helical" evidence="10">
    <location>
        <begin position="401"/>
        <end position="422"/>
    </location>
</feature>
<feature type="transmembrane region" description="Helical" evidence="10">
    <location>
        <begin position="240"/>
        <end position="260"/>
    </location>
</feature>
<reference evidence="11" key="1">
    <citation type="submission" date="2019-12" db="EMBL/GenBank/DDBJ databases">
        <authorList>
            <person name="Cremers G."/>
        </authorList>
    </citation>
    <scope>NUCLEOTIDE SEQUENCE</scope>
    <source>
        <strain evidence="11">Mbul1</strain>
    </source>
</reference>
<feature type="transmembrane region" description="Helical" evidence="10">
    <location>
        <begin position="69"/>
        <end position="90"/>
    </location>
</feature>
<evidence type="ECO:0000256" key="7">
    <source>
        <dbReference type="ARBA" id="ARBA00023173"/>
    </source>
</evidence>
<accession>A0A679J1U7</accession>
<name>A0A679J1U7_9HYPH</name>
<evidence type="ECO:0000313" key="11">
    <source>
        <dbReference type="EMBL" id="CAA2105139.1"/>
    </source>
</evidence>
<dbReference type="PANTHER" id="PTHR43427">
    <property type="entry name" value="CHLORIDE CHANNEL PROTEIN CLC-E"/>
    <property type="match status" value="1"/>
</dbReference>
<keyword evidence="5" id="KW-0406">Ion transport</keyword>
<evidence type="ECO:0000256" key="5">
    <source>
        <dbReference type="ARBA" id="ARBA00023065"/>
    </source>
</evidence>
<feature type="transmembrane region" description="Helical" evidence="10">
    <location>
        <begin position="203"/>
        <end position="220"/>
    </location>
</feature>
<evidence type="ECO:0000256" key="3">
    <source>
        <dbReference type="ARBA" id="ARBA00022692"/>
    </source>
</evidence>
<evidence type="ECO:0000256" key="10">
    <source>
        <dbReference type="SAM" id="Phobius"/>
    </source>
</evidence>
<feature type="transmembrane region" description="Helical" evidence="10">
    <location>
        <begin position="281"/>
        <end position="303"/>
    </location>
</feature>
<dbReference type="GO" id="GO:0034707">
    <property type="term" value="C:chloride channel complex"/>
    <property type="evidence" value="ECO:0007669"/>
    <property type="project" value="UniProtKB-KW"/>
</dbReference>
<gene>
    <name evidence="11" type="primary">clcA</name>
    <name evidence="11" type="ORF">MBUL_03043</name>
</gene>
<evidence type="ECO:0000256" key="4">
    <source>
        <dbReference type="ARBA" id="ARBA00022989"/>
    </source>
</evidence>
<keyword evidence="8" id="KW-0868">Chloride</keyword>
<evidence type="ECO:0000256" key="6">
    <source>
        <dbReference type="ARBA" id="ARBA00023136"/>
    </source>
</evidence>
<dbReference type="InterPro" id="IPR001807">
    <property type="entry name" value="ClC"/>
</dbReference>
<dbReference type="PRINTS" id="PR00762">
    <property type="entry name" value="CLCHANNEL"/>
</dbReference>
<evidence type="ECO:0000256" key="1">
    <source>
        <dbReference type="ARBA" id="ARBA00004141"/>
    </source>
</evidence>